<accession>A0ABW1CBH6</accession>
<evidence type="ECO:0000256" key="1">
    <source>
        <dbReference type="SAM" id="MobiDB-lite"/>
    </source>
</evidence>
<dbReference type="RefSeq" id="WP_379512579.1">
    <property type="nucleotide sequence ID" value="NZ_JBHSPA010000006.1"/>
</dbReference>
<keyword evidence="4" id="KW-1185">Reference proteome</keyword>
<keyword evidence="2" id="KW-0472">Membrane</keyword>
<keyword evidence="2" id="KW-0812">Transmembrane</keyword>
<evidence type="ECO:0000256" key="2">
    <source>
        <dbReference type="SAM" id="Phobius"/>
    </source>
</evidence>
<evidence type="ECO:0000313" key="3">
    <source>
        <dbReference type="EMBL" id="MFC5823040.1"/>
    </source>
</evidence>
<dbReference type="Proteomes" id="UP001596058">
    <property type="component" value="Unassembled WGS sequence"/>
</dbReference>
<keyword evidence="2" id="KW-1133">Transmembrane helix</keyword>
<feature type="region of interest" description="Disordered" evidence="1">
    <location>
        <begin position="66"/>
        <end position="88"/>
    </location>
</feature>
<protein>
    <submittedName>
        <fullName evidence="3">Uncharacterized protein</fullName>
    </submittedName>
</protein>
<dbReference type="EMBL" id="JBHSPA010000006">
    <property type="protein sequence ID" value="MFC5823040.1"/>
    <property type="molecule type" value="Genomic_DNA"/>
</dbReference>
<feature type="transmembrane region" description="Helical" evidence="2">
    <location>
        <begin position="42"/>
        <end position="61"/>
    </location>
</feature>
<comment type="caution">
    <text evidence="3">The sequence shown here is derived from an EMBL/GenBank/DDBJ whole genome shotgun (WGS) entry which is preliminary data.</text>
</comment>
<gene>
    <name evidence="3" type="ORF">ACFPZ3_04145</name>
</gene>
<sequence>MAMGKSPWVWIVLVLSGLVAGVLGVVFIVLDLAQADQLASVIGVFVGLAGLGVSVYGVVLARRGAVPSPTPPQAAARPASITGAGETRNTIEGGTFHGTVIQARDITGRGLEPMKRLLA</sequence>
<name>A0ABW1CBH6_9ACTN</name>
<feature type="transmembrane region" description="Helical" evidence="2">
    <location>
        <begin position="7"/>
        <end position="30"/>
    </location>
</feature>
<evidence type="ECO:0000313" key="4">
    <source>
        <dbReference type="Proteomes" id="UP001596058"/>
    </source>
</evidence>
<proteinExistence type="predicted"/>
<organism evidence="3 4">
    <name type="scientific">Nonomuraea insulae</name>
    <dbReference type="NCBI Taxonomy" id="1616787"/>
    <lineage>
        <taxon>Bacteria</taxon>
        <taxon>Bacillati</taxon>
        <taxon>Actinomycetota</taxon>
        <taxon>Actinomycetes</taxon>
        <taxon>Streptosporangiales</taxon>
        <taxon>Streptosporangiaceae</taxon>
        <taxon>Nonomuraea</taxon>
    </lineage>
</organism>
<reference evidence="4" key="1">
    <citation type="journal article" date="2019" name="Int. J. Syst. Evol. Microbiol.">
        <title>The Global Catalogue of Microorganisms (GCM) 10K type strain sequencing project: providing services to taxonomists for standard genome sequencing and annotation.</title>
        <authorList>
            <consortium name="The Broad Institute Genomics Platform"/>
            <consortium name="The Broad Institute Genome Sequencing Center for Infectious Disease"/>
            <person name="Wu L."/>
            <person name="Ma J."/>
        </authorList>
    </citation>
    <scope>NUCLEOTIDE SEQUENCE [LARGE SCALE GENOMIC DNA]</scope>
    <source>
        <strain evidence="4">CCUG 53903</strain>
    </source>
</reference>